<proteinExistence type="predicted"/>
<evidence type="ECO:0000313" key="2">
    <source>
        <dbReference type="Proteomes" id="UP000800040"/>
    </source>
</evidence>
<name>A0A6A5JY22_9PLEO</name>
<protein>
    <submittedName>
        <fullName evidence="1">Uncharacterized protein</fullName>
    </submittedName>
</protein>
<dbReference type="Proteomes" id="UP000800040">
    <property type="component" value="Unassembled WGS sequence"/>
</dbReference>
<dbReference type="AlphaFoldDB" id="A0A6A5JY22"/>
<dbReference type="OrthoDB" id="3675232at2759"/>
<gene>
    <name evidence="1" type="ORF">BDW02DRAFT_603540</name>
</gene>
<reference evidence="1" key="1">
    <citation type="submission" date="2020-01" db="EMBL/GenBank/DDBJ databases">
        <authorList>
            <consortium name="DOE Joint Genome Institute"/>
            <person name="Haridas S."/>
            <person name="Albert R."/>
            <person name="Binder M."/>
            <person name="Bloem J."/>
            <person name="Labutti K."/>
            <person name="Salamov A."/>
            <person name="Andreopoulos B."/>
            <person name="Baker S.E."/>
            <person name="Barry K."/>
            <person name="Bills G."/>
            <person name="Bluhm B.H."/>
            <person name="Cannon C."/>
            <person name="Castanera R."/>
            <person name="Culley D.E."/>
            <person name="Daum C."/>
            <person name="Ezra D."/>
            <person name="Gonzalez J.B."/>
            <person name="Henrissat B."/>
            <person name="Kuo A."/>
            <person name="Liang C."/>
            <person name="Lipzen A."/>
            <person name="Lutzoni F."/>
            <person name="Magnuson J."/>
            <person name="Mondo S."/>
            <person name="Nolan M."/>
            <person name="Ohm R."/>
            <person name="Pangilinan J."/>
            <person name="Park H.-J."/>
            <person name="Ramirez L."/>
            <person name="Alfaro M."/>
            <person name="Sun H."/>
            <person name="Tritt A."/>
            <person name="Yoshinaga Y."/>
            <person name="Zwiers L.-H."/>
            <person name="Turgeon B.G."/>
            <person name="Goodwin S.B."/>
            <person name="Spatafora J.W."/>
            <person name="Crous P.W."/>
            <person name="Grigoriev I.V."/>
        </authorList>
    </citation>
    <scope>NUCLEOTIDE SEQUENCE</scope>
    <source>
        <strain evidence="1">P77</strain>
    </source>
</reference>
<organism evidence="1 2">
    <name type="scientific">Decorospora gaudefroyi</name>
    <dbReference type="NCBI Taxonomy" id="184978"/>
    <lineage>
        <taxon>Eukaryota</taxon>
        <taxon>Fungi</taxon>
        <taxon>Dikarya</taxon>
        <taxon>Ascomycota</taxon>
        <taxon>Pezizomycotina</taxon>
        <taxon>Dothideomycetes</taxon>
        <taxon>Pleosporomycetidae</taxon>
        <taxon>Pleosporales</taxon>
        <taxon>Pleosporineae</taxon>
        <taxon>Pleosporaceae</taxon>
        <taxon>Decorospora</taxon>
    </lineage>
</organism>
<evidence type="ECO:0000313" key="1">
    <source>
        <dbReference type="EMBL" id="KAF1828290.1"/>
    </source>
</evidence>
<keyword evidence="2" id="KW-1185">Reference proteome</keyword>
<dbReference type="EMBL" id="ML975581">
    <property type="protein sequence ID" value="KAF1828290.1"/>
    <property type="molecule type" value="Genomic_DNA"/>
</dbReference>
<accession>A0A6A5JY22</accession>
<sequence>MVNYYRVLAKPVSNSALTKLFNKAMRPASGYLDWIVREQQAGLYETDFEWAADDLTLTGITLQCEIFPELNADGLIRNMPVEGVPFADLAKGVARYPSITAGDGHDLTRCVQYVVAHPEKEYIFPRDFEKLIEKLGGALPVSPKHTDAAVFARWKSKRSRQGENASDIEDFMDVVEPEYEASDDGYDAVEDLDESDYVPNHYIAHNPQANHNHLPTFSQLLNNFGAAAQEDPTDPLQLPAFVDEQIKFPDLPSCYSAYHPSFPQPPVSYQNHVNLMGHNNYNVSSFEDIAYTPSAPEAHQFDLGHSSEYLREMDVEHVEPGGPREYTAPLGIRHLNPSDFTRFAPLSHAADSSSGFEAPGPAATFQSSSFTLIDPQMLDEDTLREEVSQMARDLLYNDLFFGYS</sequence>